<evidence type="ECO:0000313" key="4">
    <source>
        <dbReference type="Proteomes" id="UP001227162"/>
    </source>
</evidence>
<dbReference type="Proteomes" id="UP001227162">
    <property type="component" value="Unassembled WGS sequence"/>
</dbReference>
<evidence type="ECO:0000256" key="1">
    <source>
        <dbReference type="SAM" id="Phobius"/>
    </source>
</evidence>
<feature type="domain" description="Beta-lactamase-related" evidence="2">
    <location>
        <begin position="167"/>
        <end position="439"/>
    </location>
</feature>
<dbReference type="PANTHER" id="PTHR43283:SF7">
    <property type="entry name" value="BETA-LACTAMASE-RELATED DOMAIN-CONTAINING PROTEIN"/>
    <property type="match status" value="1"/>
</dbReference>
<name>A0AAJ1UDD6_9RHOB</name>
<evidence type="ECO:0000259" key="2">
    <source>
        <dbReference type="Pfam" id="PF00144"/>
    </source>
</evidence>
<accession>A0AAJ1UDD6</accession>
<comment type="caution">
    <text evidence="3">The sequence shown here is derived from an EMBL/GenBank/DDBJ whole genome shotgun (WGS) entry which is preliminary data.</text>
</comment>
<organism evidence="3 4">
    <name type="scientific">Rhodalgimonas zhirmunskyi</name>
    <dbReference type="NCBI Taxonomy" id="2964767"/>
    <lineage>
        <taxon>Bacteria</taxon>
        <taxon>Pseudomonadati</taxon>
        <taxon>Pseudomonadota</taxon>
        <taxon>Alphaproteobacteria</taxon>
        <taxon>Rhodobacterales</taxon>
        <taxon>Roseobacteraceae</taxon>
        <taxon>Rhodalgimonas</taxon>
    </lineage>
</organism>
<feature type="transmembrane region" description="Helical" evidence="1">
    <location>
        <begin position="7"/>
        <end position="28"/>
    </location>
</feature>
<dbReference type="Pfam" id="PF00144">
    <property type="entry name" value="Beta-lactamase"/>
    <property type="match status" value="1"/>
</dbReference>
<keyword evidence="1" id="KW-1133">Transmembrane helix</keyword>
<dbReference type="EMBL" id="JANFFA010000002">
    <property type="protein sequence ID" value="MDQ2094361.1"/>
    <property type="molecule type" value="Genomic_DNA"/>
</dbReference>
<dbReference type="AlphaFoldDB" id="A0AAJ1UDD6"/>
<protein>
    <submittedName>
        <fullName evidence="3">Beta-lactamase family protein</fullName>
    </submittedName>
</protein>
<gene>
    <name evidence="3" type="ORF">NOI20_09600</name>
</gene>
<dbReference type="PANTHER" id="PTHR43283">
    <property type="entry name" value="BETA-LACTAMASE-RELATED"/>
    <property type="match status" value="1"/>
</dbReference>
<reference evidence="3" key="2">
    <citation type="submission" date="2023-04" db="EMBL/GenBank/DDBJ databases">
        <title>'Rhodoalgimonas zhirmunskyi' gen. nov., isolated from a red alga.</title>
        <authorList>
            <person name="Nedashkovskaya O.I."/>
            <person name="Otstavnykh N.Y."/>
            <person name="Bystritskaya E.P."/>
            <person name="Balabanova L.A."/>
            <person name="Isaeva M.P."/>
        </authorList>
    </citation>
    <scope>NUCLEOTIDE SEQUENCE</scope>
    <source>
        <strain evidence="3">10Alg 79</strain>
    </source>
</reference>
<keyword evidence="1" id="KW-0812">Transmembrane</keyword>
<reference evidence="3" key="1">
    <citation type="submission" date="2022-07" db="EMBL/GenBank/DDBJ databases">
        <authorList>
            <person name="Otstavnykh N."/>
            <person name="Isaeva M."/>
            <person name="Bystritskaya E."/>
        </authorList>
    </citation>
    <scope>NUCLEOTIDE SEQUENCE</scope>
    <source>
        <strain evidence="3">10Alg 79</strain>
    </source>
</reference>
<dbReference type="InterPro" id="IPR050789">
    <property type="entry name" value="Diverse_Enzym_Activities"/>
</dbReference>
<evidence type="ECO:0000313" key="3">
    <source>
        <dbReference type="EMBL" id="MDQ2094361.1"/>
    </source>
</evidence>
<dbReference type="InterPro" id="IPR012338">
    <property type="entry name" value="Beta-lactam/transpept-like"/>
</dbReference>
<dbReference type="Gene3D" id="3.40.710.10">
    <property type="entry name" value="DD-peptidase/beta-lactamase superfamily"/>
    <property type="match status" value="1"/>
</dbReference>
<sequence length="464" mass="49224">MRALKRGVGIVLGIVVVAIVAGYLYMLLRPPELLRVGAGYSSKIICSSTYVSGRDPEAVLQSDVQAPGNPILRLFSLSNDSENRLVQTAFLRFIAPVTSASRPGLGCVAVPDGDLTRAQGQSALPAPGAEPGGAIWPEGEGVDLAGHEALAAVLADDTLAGPGMRGIVVVRDGQIVAERYGEGFDPVTPQLGWSMAKTVTAALVGTVVGEGKLSLDQTGLLPMWEADDRAKITLAQLLSMSSGLTFNENYGDVSDVTRMLYLSPDMAGFAASQELEHDPGTMFSYSSGTTVILSRIWQNALGQPEAHGGAHNWPRTALFDPLGMKTAVFETDAAGTFVGSSYLYASPRDWARFGLFLMRGGVWNGARILPEGWVQMMITPSQANPAYGKGQVWMAGPVGDDLADKDAEFGIPGDAYWLRGHDGQTVAVIPSARVVVVRMGLTPSHLNYRPQRLVAAVLDAIAQE</sequence>
<dbReference type="InterPro" id="IPR001466">
    <property type="entry name" value="Beta-lactam-related"/>
</dbReference>
<keyword evidence="1" id="KW-0472">Membrane</keyword>
<keyword evidence="4" id="KW-1185">Reference proteome</keyword>
<dbReference type="SUPFAM" id="SSF56601">
    <property type="entry name" value="beta-lactamase/transpeptidase-like"/>
    <property type="match status" value="1"/>
</dbReference>
<proteinExistence type="predicted"/>
<dbReference type="RefSeq" id="WP_317625961.1">
    <property type="nucleotide sequence ID" value="NZ_JANFFA010000002.1"/>
</dbReference>